<protein>
    <submittedName>
        <fullName evidence="1">Uncharacterized protein</fullName>
    </submittedName>
</protein>
<dbReference type="EMBL" id="GGEC01003413">
    <property type="protein sequence ID" value="MBW83896.1"/>
    <property type="molecule type" value="Transcribed_RNA"/>
</dbReference>
<dbReference type="AlphaFoldDB" id="A0A2P2IRS4"/>
<reference evidence="1" key="1">
    <citation type="submission" date="2018-02" db="EMBL/GenBank/DDBJ databases">
        <title>Rhizophora mucronata_Transcriptome.</title>
        <authorList>
            <person name="Meera S.P."/>
            <person name="Sreeshan A."/>
            <person name="Augustine A."/>
        </authorList>
    </citation>
    <scope>NUCLEOTIDE SEQUENCE</scope>
    <source>
        <tissue evidence="1">Leaf</tissue>
    </source>
</reference>
<proteinExistence type="predicted"/>
<evidence type="ECO:0000313" key="1">
    <source>
        <dbReference type="EMBL" id="MBW83896.1"/>
    </source>
</evidence>
<organism evidence="1">
    <name type="scientific">Rhizophora mucronata</name>
    <name type="common">Asiatic mangrove</name>
    <dbReference type="NCBI Taxonomy" id="61149"/>
    <lineage>
        <taxon>Eukaryota</taxon>
        <taxon>Viridiplantae</taxon>
        <taxon>Streptophyta</taxon>
        <taxon>Embryophyta</taxon>
        <taxon>Tracheophyta</taxon>
        <taxon>Spermatophyta</taxon>
        <taxon>Magnoliopsida</taxon>
        <taxon>eudicotyledons</taxon>
        <taxon>Gunneridae</taxon>
        <taxon>Pentapetalae</taxon>
        <taxon>rosids</taxon>
        <taxon>fabids</taxon>
        <taxon>Malpighiales</taxon>
        <taxon>Rhizophoraceae</taxon>
        <taxon>Rhizophora</taxon>
    </lineage>
</organism>
<accession>A0A2P2IRS4</accession>
<name>A0A2P2IRS4_RHIMU</name>
<sequence>MSVSLGTSSLTPSNKNLSPSIEDILHRAKYSKSVFWSIRSLSAQEILARNVTA</sequence>